<protein>
    <submittedName>
        <fullName evidence="2">Uncharacterized protein</fullName>
    </submittedName>
</protein>
<dbReference type="EMBL" id="QGKV02000832">
    <property type="protein sequence ID" value="KAF3549841.1"/>
    <property type="molecule type" value="Genomic_DNA"/>
</dbReference>
<feature type="compositionally biased region" description="Low complexity" evidence="1">
    <location>
        <begin position="104"/>
        <end position="115"/>
    </location>
</feature>
<organism evidence="2 3">
    <name type="scientific">Brassica cretica</name>
    <name type="common">Mustard</name>
    <dbReference type="NCBI Taxonomy" id="69181"/>
    <lineage>
        <taxon>Eukaryota</taxon>
        <taxon>Viridiplantae</taxon>
        <taxon>Streptophyta</taxon>
        <taxon>Embryophyta</taxon>
        <taxon>Tracheophyta</taxon>
        <taxon>Spermatophyta</taxon>
        <taxon>Magnoliopsida</taxon>
        <taxon>eudicotyledons</taxon>
        <taxon>Gunneridae</taxon>
        <taxon>Pentapetalae</taxon>
        <taxon>rosids</taxon>
        <taxon>malvids</taxon>
        <taxon>Brassicales</taxon>
        <taxon>Brassicaceae</taxon>
        <taxon>Brassiceae</taxon>
        <taxon>Brassica</taxon>
    </lineage>
</organism>
<evidence type="ECO:0000256" key="1">
    <source>
        <dbReference type="SAM" id="MobiDB-lite"/>
    </source>
</evidence>
<gene>
    <name evidence="2" type="ORF">DY000_02010598</name>
</gene>
<feature type="compositionally biased region" description="Basic and acidic residues" evidence="1">
    <location>
        <begin position="125"/>
        <end position="144"/>
    </location>
</feature>
<name>A0ABQ7CE00_BRACR</name>
<feature type="compositionally biased region" description="Basic and acidic residues" evidence="1">
    <location>
        <begin position="78"/>
        <end position="103"/>
    </location>
</feature>
<evidence type="ECO:0000313" key="3">
    <source>
        <dbReference type="Proteomes" id="UP000266723"/>
    </source>
</evidence>
<dbReference type="Proteomes" id="UP000266723">
    <property type="component" value="Unassembled WGS sequence"/>
</dbReference>
<evidence type="ECO:0000313" key="2">
    <source>
        <dbReference type="EMBL" id="KAF3549841.1"/>
    </source>
</evidence>
<comment type="caution">
    <text evidence="2">The sequence shown here is derived from an EMBL/GenBank/DDBJ whole genome shotgun (WGS) entry which is preliminary data.</text>
</comment>
<keyword evidence="3" id="KW-1185">Reference proteome</keyword>
<proteinExistence type="predicted"/>
<feature type="region of interest" description="Disordered" evidence="1">
    <location>
        <begin position="46"/>
        <end position="144"/>
    </location>
</feature>
<accession>A0ABQ7CE00</accession>
<sequence>MEMKECSTLWRWFDGMVPSESKGWCLLGPIKSSIDMEADAENIIKRDTRLPHAPGLAAGDFRSETQNSGSKLRWGSPCRREKRNEGEKNRWNTHDRREEEKRGNPATANGGAAAGKARRLGYGKVGEERGKREGREKKVNFYTE</sequence>
<reference evidence="2 3" key="1">
    <citation type="journal article" date="2020" name="BMC Genomics">
        <title>Intraspecific diversification of the crop wild relative Brassica cretica Lam. using demographic model selection.</title>
        <authorList>
            <person name="Kioukis A."/>
            <person name="Michalopoulou V.A."/>
            <person name="Briers L."/>
            <person name="Pirintsos S."/>
            <person name="Studholme D.J."/>
            <person name="Pavlidis P."/>
            <person name="Sarris P.F."/>
        </authorList>
    </citation>
    <scope>NUCLEOTIDE SEQUENCE [LARGE SCALE GENOMIC DNA]</scope>
    <source>
        <strain evidence="3">cv. PFS-1207/04</strain>
    </source>
</reference>